<dbReference type="InterPro" id="IPR051223">
    <property type="entry name" value="Polycystin"/>
</dbReference>
<evidence type="ECO:0000256" key="5">
    <source>
        <dbReference type="SAM" id="Coils"/>
    </source>
</evidence>
<evidence type="ECO:0000313" key="9">
    <source>
        <dbReference type="EMBL" id="CAD8662704.1"/>
    </source>
</evidence>
<dbReference type="Gene3D" id="1.10.287.70">
    <property type="match status" value="1"/>
</dbReference>
<proteinExistence type="predicted"/>
<dbReference type="Pfam" id="PF08016">
    <property type="entry name" value="PKD_channel"/>
    <property type="match status" value="1"/>
</dbReference>
<keyword evidence="4 7" id="KW-0472">Membrane</keyword>
<evidence type="ECO:0000256" key="1">
    <source>
        <dbReference type="ARBA" id="ARBA00004141"/>
    </source>
</evidence>
<keyword evidence="3 7" id="KW-1133">Transmembrane helix</keyword>
<accession>A0A7S0NBN4</accession>
<dbReference type="EMBL" id="HBFB01000766">
    <property type="protein sequence ID" value="CAD8662704.1"/>
    <property type="molecule type" value="Transcribed_RNA"/>
</dbReference>
<keyword evidence="5" id="KW-0175">Coiled coil</keyword>
<evidence type="ECO:0000259" key="8">
    <source>
        <dbReference type="Pfam" id="PF08016"/>
    </source>
</evidence>
<feature type="transmembrane region" description="Helical" evidence="7">
    <location>
        <begin position="1410"/>
        <end position="1432"/>
    </location>
</feature>
<sequence length="1657" mass="184330">MKKFGAVRAAMSGDDNPQEQAVTQAPEDQDANRFRMEEGDGTSHAQRIVKELYLRYQKQLQRWRDYRNLFFFLAFVALFLAVLYTQRQANTAFKVHATLSDVLVPSDTVMGSTDDVYQWLKDLLNNVWVDPKCGDGLCESPFEFASYSRFGCRADCGKLQDVQKLTTVQIDVYFDFSHPIGSIPASDLMQQTSYNLCPVKTMYSGDCYYDSDIKFDRLSGSTTTIISDMPDGEWDLIMRRDIFMKTRGAVRDFAKLTAASYYYRVYLAALSAIAEQNTEMMLLNQAIAIATGDVLTYTKANLQAINGSAADFVYEQLLIATCSCKDVPISDAGGAITWYNNGIVDAFNNSNGGFKTWEDFNTQVCTPQGYADPTKWADQRQDTFTEYCVTQTGVCSETQPTAGVQFTTKNVTRKLGSNSTELINYCGKNLNQSLAWRNNQTTTVQRLMIDLRLGDGKTTGKIKARNTIYGSLRNNLIQKWPELFDPIFTAPRGSVAIGDMANARVDVLQEQFVLGVTYFTSPQPAFLNITRRTIYASNVTMQSIVERAHARINETRFQQRELLGIAVPRDTNYNYSYPDSITVEELLKAFHAALGVDPSSPLCANSGCTPVQLLDDTTIWLPNGTFPDANNTNLNQTFSSWAGKGLQTAYNLISWDGNTTAYMVANLDVRGPAYLGTCTSLPVSCLVNQNNDTVPYNCTDLSTGAPVPGNLSDISYRQNCEANCDRKLDCNTLCECYGTCTGDQMCLCEACDLLNKDAASDSSFVDISSVATAAANSIADLSQTGIGGGRKLKQDTTSQLTAVLTQVGQVKTQQDNIASQMTKLQTQVDRANQLAEARANDNRLIDLIQAGRQDIAAGQARVESKLDEIIGKQNASLAAAEAATAALNAIQGLAQRQLAAQQALEKAVQNQLTAIKTATYQGIISLTQALALWKRARRDRALTLKAAQLANIPCTMLPTSDNVFTLDNGNFVDNTTARERNIGLTNRVISGMLLHQFRTNDTNCTESKFSKIQQTCTGPVTLKSFGVDPVFKLGTTLYNPDYDDVNGDLVVQFYNCSLLTNPTYNVSFQNMTTNAAPYCAELYNSQGLPYAFHHFPLRDKTPGFPVFFDINLSQDGASTWETYLEEGLFLDQHTRQLTAEVVTYNAPLRIFGYFYVKFFFSDGGSIKVTYRLHTVRVELYNGYEDDVRFAFEIILTIWIFCMMLWTFYQILKTQREKKNFLKFFAHGWNWVDFISNGLLTACMIIWWIFKEHYAKKFDTSLRHDVYADLTPPANFLALNKEGTEMVGAWEEMHDLKDLIDMLNWYFALNGINILLLIARVLRLMDFQPRLGVVTRSLWLAGPDLIHFAIVAGMVFVGYAMMAHLIFGNAIEKFQTFGDSVNTCFEILLGNIDVNQDLRALGGLQSVAGALFFWSYELLVFMVLLNFLLAIIVDAFSEVKEKTHETVGIHTELYQLLRDKWRSLLGSCSANYISDAKLGALLKQWAGDDEDEDKKAVQGDVSKLLTILNEDLDEEDLRNVLMECLKDAPGHDEAAKAAQPKGIMRFLPQRRRVVASPQEVAQAAKYIVDRFGVPVEAEEEVFGGMDAGAAGGGMDAGGGMGLGGPAMDKERDQLAGALERLADVQRELAEGQRNLMSGQKQLAEQQAKLVTLMNTDQQ</sequence>
<dbReference type="GO" id="GO:0016020">
    <property type="term" value="C:membrane"/>
    <property type="evidence" value="ECO:0007669"/>
    <property type="project" value="UniProtKB-SubCell"/>
</dbReference>
<organism evidence="9">
    <name type="scientific">Chlamydomonas leiostraca</name>
    <dbReference type="NCBI Taxonomy" id="1034604"/>
    <lineage>
        <taxon>Eukaryota</taxon>
        <taxon>Viridiplantae</taxon>
        <taxon>Chlorophyta</taxon>
        <taxon>core chlorophytes</taxon>
        <taxon>Chlorophyceae</taxon>
        <taxon>CS clade</taxon>
        <taxon>Chlamydomonadales</taxon>
        <taxon>Chlamydomonadaceae</taxon>
        <taxon>Chlamydomonas</taxon>
    </lineage>
</organism>
<evidence type="ECO:0000256" key="2">
    <source>
        <dbReference type="ARBA" id="ARBA00022692"/>
    </source>
</evidence>
<evidence type="ECO:0000256" key="3">
    <source>
        <dbReference type="ARBA" id="ARBA00022989"/>
    </source>
</evidence>
<evidence type="ECO:0000256" key="7">
    <source>
        <dbReference type="SAM" id="Phobius"/>
    </source>
</evidence>
<comment type="subcellular location">
    <subcellularLocation>
        <location evidence="1">Membrane</location>
        <topology evidence="1">Multi-pass membrane protein</topology>
    </subcellularLocation>
</comment>
<evidence type="ECO:0000256" key="6">
    <source>
        <dbReference type="SAM" id="MobiDB-lite"/>
    </source>
</evidence>
<gene>
    <name evidence="9" type="ORF">CLEI1391_LOCUS366</name>
</gene>
<feature type="domain" description="Polycystin cation channel PKD1/PKD2" evidence="8">
    <location>
        <begin position="1292"/>
        <end position="1438"/>
    </location>
</feature>
<name>A0A7S0NBN4_9CHLO</name>
<dbReference type="InterPro" id="IPR013122">
    <property type="entry name" value="PKD1_2_channel"/>
</dbReference>
<protein>
    <recommendedName>
        <fullName evidence="8">Polycystin cation channel PKD1/PKD2 domain-containing protein</fullName>
    </recommendedName>
</protein>
<reference evidence="9" key="1">
    <citation type="submission" date="2021-01" db="EMBL/GenBank/DDBJ databases">
        <authorList>
            <person name="Corre E."/>
            <person name="Pelletier E."/>
            <person name="Niang G."/>
            <person name="Scheremetjew M."/>
            <person name="Finn R."/>
            <person name="Kale V."/>
            <person name="Holt S."/>
            <person name="Cochrane G."/>
            <person name="Meng A."/>
            <person name="Brown T."/>
            <person name="Cohen L."/>
        </authorList>
    </citation>
    <scope>NUCLEOTIDE SEQUENCE</scope>
    <source>
        <strain evidence="9">SAG 11-49</strain>
    </source>
</reference>
<feature type="transmembrane region" description="Helical" evidence="7">
    <location>
        <begin position="1344"/>
        <end position="1366"/>
    </location>
</feature>
<feature type="transmembrane region" description="Helical" evidence="7">
    <location>
        <begin position="66"/>
        <end position="84"/>
    </location>
</feature>
<feature type="region of interest" description="Disordered" evidence="6">
    <location>
        <begin position="1"/>
        <end position="42"/>
    </location>
</feature>
<feature type="transmembrane region" description="Helical" evidence="7">
    <location>
        <begin position="1229"/>
        <end position="1249"/>
    </location>
</feature>
<dbReference type="PANTHER" id="PTHR10877">
    <property type="entry name" value="POLYCYSTIN FAMILY MEMBER"/>
    <property type="match status" value="1"/>
</dbReference>
<feature type="transmembrane region" description="Helical" evidence="7">
    <location>
        <begin position="1189"/>
        <end position="1208"/>
    </location>
</feature>
<keyword evidence="2 7" id="KW-0812">Transmembrane</keyword>
<dbReference type="PANTHER" id="PTHR10877:SF183">
    <property type="entry name" value="AT14535P-RELATED"/>
    <property type="match status" value="1"/>
</dbReference>
<feature type="transmembrane region" description="Helical" evidence="7">
    <location>
        <begin position="1302"/>
        <end position="1323"/>
    </location>
</feature>
<feature type="coiled-coil region" evidence="5">
    <location>
        <begin position="1606"/>
        <end position="1640"/>
    </location>
</feature>
<evidence type="ECO:0000256" key="4">
    <source>
        <dbReference type="ARBA" id="ARBA00023136"/>
    </source>
</evidence>